<name>A0A2H1YJZ0_9FLAO</name>
<keyword evidence="1" id="KW-0732">Signal</keyword>
<dbReference type="EMBL" id="OENF01000042">
    <property type="protein sequence ID" value="SOS75826.1"/>
    <property type="molecule type" value="Genomic_DNA"/>
</dbReference>
<gene>
    <name evidence="2" type="ORF">TNO020_70134</name>
</gene>
<evidence type="ECO:0000313" key="2">
    <source>
        <dbReference type="EMBL" id="SOS75826.1"/>
    </source>
</evidence>
<organism evidence="2 3">
    <name type="scientific">Tenacibaculum piscium</name>
    <dbReference type="NCBI Taxonomy" id="1458515"/>
    <lineage>
        <taxon>Bacteria</taxon>
        <taxon>Pseudomonadati</taxon>
        <taxon>Bacteroidota</taxon>
        <taxon>Flavobacteriia</taxon>
        <taxon>Flavobacteriales</taxon>
        <taxon>Flavobacteriaceae</taxon>
        <taxon>Tenacibaculum</taxon>
    </lineage>
</organism>
<dbReference type="GeneID" id="86943136"/>
<evidence type="ECO:0008006" key="4">
    <source>
        <dbReference type="Google" id="ProtNLM"/>
    </source>
</evidence>
<dbReference type="InterPro" id="IPR019613">
    <property type="entry name" value="DUF4198"/>
</dbReference>
<keyword evidence="3" id="KW-1185">Reference proteome</keyword>
<dbReference type="Pfam" id="PF10670">
    <property type="entry name" value="DUF4198"/>
    <property type="match status" value="1"/>
</dbReference>
<evidence type="ECO:0000256" key="1">
    <source>
        <dbReference type="SAM" id="SignalP"/>
    </source>
</evidence>
<feature type="chain" id="PRO_5013756165" description="Ferredoxin" evidence="1">
    <location>
        <begin position="20"/>
        <end position="242"/>
    </location>
</feature>
<proteinExistence type="predicted"/>
<accession>A0A2H1YJZ0</accession>
<dbReference type="Proteomes" id="UP000234211">
    <property type="component" value="Unassembled WGS sequence"/>
</dbReference>
<dbReference type="AlphaFoldDB" id="A0A2H1YJZ0"/>
<evidence type="ECO:0000313" key="3">
    <source>
        <dbReference type="Proteomes" id="UP000234211"/>
    </source>
</evidence>
<reference evidence="3" key="1">
    <citation type="submission" date="2017-11" db="EMBL/GenBank/DDBJ databases">
        <authorList>
            <person name="Duchaud E."/>
        </authorList>
    </citation>
    <scope>NUCLEOTIDE SEQUENCE [LARGE SCALE GENOMIC DNA]</scope>
    <source>
        <strain evidence="3">Tenacibaculum sp. TNO020</strain>
    </source>
</reference>
<protein>
    <recommendedName>
        <fullName evidence="4">Ferredoxin</fullName>
    </recommendedName>
</protein>
<dbReference type="RefSeq" id="WP_101918452.1">
    <property type="nucleotide sequence ID" value="NZ_JAJGWR010000002.1"/>
</dbReference>
<dbReference type="OrthoDB" id="1148550at2"/>
<sequence length="242" mass="28214">MKNSIVTLIFLFSFSSVFAHYVWIETAQKGVLNEEHSIKIRFGEYTQGLVEKTNSTAFKNLKDFTLWVITPQGTKEVLDTFIKDDYYLAKYTPTQNGTYTIAFDTKEIKVLDYTMYDYTIFKPQYHAKSKFYVGDKLSVIKKTNTESIEIIDQTTTPFSLNSKVELKVLYKGKPLINNEISLFMKDSWLKKLKTDKFGIVSFNLPFQTKYTLETTFEEKVAGTFKGKEYQLIWHCATYCIDF</sequence>
<feature type="signal peptide" evidence="1">
    <location>
        <begin position="1"/>
        <end position="19"/>
    </location>
</feature>